<comment type="catalytic activity">
    <reaction evidence="9 10">
        <text>L-glutamyl-tRNA(Gln) + L-glutamine + ATP + H2O = L-glutaminyl-tRNA(Gln) + L-glutamate + ADP + phosphate + H(+)</text>
        <dbReference type="Rhea" id="RHEA:17521"/>
        <dbReference type="Rhea" id="RHEA-COMP:9681"/>
        <dbReference type="Rhea" id="RHEA-COMP:9684"/>
        <dbReference type="ChEBI" id="CHEBI:15377"/>
        <dbReference type="ChEBI" id="CHEBI:15378"/>
        <dbReference type="ChEBI" id="CHEBI:29985"/>
        <dbReference type="ChEBI" id="CHEBI:30616"/>
        <dbReference type="ChEBI" id="CHEBI:43474"/>
        <dbReference type="ChEBI" id="CHEBI:58359"/>
        <dbReference type="ChEBI" id="CHEBI:78520"/>
        <dbReference type="ChEBI" id="CHEBI:78521"/>
        <dbReference type="ChEBI" id="CHEBI:456216"/>
    </reaction>
</comment>
<dbReference type="InterPro" id="IPR023168">
    <property type="entry name" value="GatB_Yqey_C_2"/>
</dbReference>
<comment type="similarity">
    <text evidence="1 10">Belongs to the GatB/GatE family. GatB subfamily.</text>
</comment>
<keyword evidence="5 10" id="KW-0067">ATP-binding</keyword>
<evidence type="ECO:0000256" key="5">
    <source>
        <dbReference type="ARBA" id="ARBA00022840"/>
    </source>
</evidence>
<dbReference type="InterPro" id="IPR003789">
    <property type="entry name" value="Asn/Gln_tRNA_amidoTrase-B-like"/>
</dbReference>
<keyword evidence="3 10" id="KW-0436">Ligase</keyword>
<dbReference type="PROSITE" id="PS01234">
    <property type="entry name" value="GATB"/>
    <property type="match status" value="1"/>
</dbReference>
<gene>
    <name evidence="10" type="primary">gatB</name>
    <name evidence="12" type="ORF">US62_C0010G0007</name>
</gene>
<dbReference type="NCBIfam" id="NF004012">
    <property type="entry name" value="PRK05477.1-2"/>
    <property type="match status" value="1"/>
</dbReference>
<dbReference type="PANTHER" id="PTHR11659">
    <property type="entry name" value="GLUTAMYL-TRNA GLN AMIDOTRANSFERASE SUBUNIT B MITOCHONDRIAL AND PROKARYOTIC PET112-RELATED"/>
    <property type="match status" value="1"/>
</dbReference>
<dbReference type="InterPro" id="IPR004413">
    <property type="entry name" value="GatB"/>
</dbReference>
<keyword evidence="6 10" id="KW-0648">Protein biosynthesis</keyword>
<dbReference type="GO" id="GO:0016740">
    <property type="term" value="F:transferase activity"/>
    <property type="evidence" value="ECO:0007669"/>
    <property type="project" value="UniProtKB-KW"/>
</dbReference>
<dbReference type="Pfam" id="PF02637">
    <property type="entry name" value="GatB_Yqey"/>
    <property type="match status" value="1"/>
</dbReference>
<evidence type="ECO:0000256" key="3">
    <source>
        <dbReference type="ARBA" id="ARBA00022598"/>
    </source>
</evidence>
<dbReference type="AlphaFoldDB" id="A0A0G0HTY3"/>
<evidence type="ECO:0000256" key="7">
    <source>
        <dbReference type="ARBA" id="ARBA00024799"/>
    </source>
</evidence>
<dbReference type="GO" id="GO:0005524">
    <property type="term" value="F:ATP binding"/>
    <property type="evidence" value="ECO:0007669"/>
    <property type="project" value="UniProtKB-KW"/>
</dbReference>
<evidence type="ECO:0000259" key="11">
    <source>
        <dbReference type="SMART" id="SM00845"/>
    </source>
</evidence>
<comment type="caution">
    <text evidence="12">The sequence shown here is derived from an EMBL/GenBank/DDBJ whole genome shotgun (WGS) entry which is preliminary data.</text>
</comment>
<dbReference type="Proteomes" id="UP000034603">
    <property type="component" value="Unassembled WGS sequence"/>
</dbReference>
<reference evidence="12 13" key="1">
    <citation type="journal article" date="2015" name="Nature">
        <title>rRNA introns, odd ribosomes, and small enigmatic genomes across a large radiation of phyla.</title>
        <authorList>
            <person name="Brown C.T."/>
            <person name="Hug L.A."/>
            <person name="Thomas B.C."/>
            <person name="Sharon I."/>
            <person name="Castelle C.J."/>
            <person name="Singh A."/>
            <person name="Wilkins M.J."/>
            <person name="Williams K.H."/>
            <person name="Banfield J.F."/>
        </authorList>
    </citation>
    <scope>NUCLEOTIDE SEQUENCE [LARGE SCALE GENOMIC DNA]</scope>
</reference>
<accession>A0A0G0HTY3</accession>
<evidence type="ECO:0000256" key="2">
    <source>
        <dbReference type="ARBA" id="ARBA00011123"/>
    </source>
</evidence>
<evidence type="ECO:0000256" key="1">
    <source>
        <dbReference type="ARBA" id="ARBA00005306"/>
    </source>
</evidence>
<dbReference type="SMART" id="SM00845">
    <property type="entry name" value="GatB_Yqey"/>
    <property type="match status" value="1"/>
</dbReference>
<evidence type="ECO:0000256" key="4">
    <source>
        <dbReference type="ARBA" id="ARBA00022741"/>
    </source>
</evidence>
<dbReference type="SUPFAM" id="SSF89095">
    <property type="entry name" value="GatB/YqeY motif"/>
    <property type="match status" value="2"/>
</dbReference>
<dbReference type="EMBL" id="LBTR01000010">
    <property type="protein sequence ID" value="KKQ45722.1"/>
    <property type="molecule type" value="Genomic_DNA"/>
</dbReference>
<dbReference type="EC" id="6.3.5.-" evidence="10"/>
<organism evidence="12 13">
    <name type="scientific">Candidatus Woesebacteria bacterium GW2011_GWA1_37_8</name>
    <dbReference type="NCBI Taxonomy" id="1618546"/>
    <lineage>
        <taxon>Bacteria</taxon>
        <taxon>Candidatus Woeseibacteriota</taxon>
    </lineage>
</organism>
<sequence length="443" mass="50996">MNKYIPVIGLEVHIELSTVSKMFCSCSALHFAKEPNTQVCPTCLGLPGAMPYPNKIAIKDVLKFGLATNSKVNKFSKFDRKHYMYPDLPKSYQISQYDLPFCINGKISLKSGKTINLRRIHLEEDTAKLQHYEDETGQYSLIDFNRSGVALCEMVTEPDFENVDDVIEFLKEIQLIVRYLGISQADMEKGSMRLEANLSLRPEKDSILPDYKIELKNINSFRFLEKALNYEIQRQADLLNKGVKVAQETRGFDQLKNTTFSQRIKEEAQDYRYFPEPDIPPFRFEDKFIFVIKSEIGEMPQEKRVRFANDYKIPQNYIEVLLSDKKRSEYFDKLAELDKKYSIGLNTIANLMVNKNLDQEYPEPELFIKKLLEITKKDYSTTDENTNAVYEVLHEFPKAVSDYNSGKGAVIGFLVGMVQKKLGGKGNPKVITDMLILNLKSPK</sequence>
<dbReference type="Gene3D" id="1.10.10.410">
    <property type="match status" value="1"/>
</dbReference>
<proteinExistence type="inferred from homology"/>
<keyword evidence="12" id="KW-0808">Transferase</keyword>
<comment type="function">
    <text evidence="7 10">Allows the formation of correctly charged Asn-tRNA(Asn) or Gln-tRNA(Gln) through the transamidation of misacylated Asp-tRNA(Asn) or Glu-tRNA(Gln) in organisms which lack either or both of asparaginyl-tRNA or glutaminyl-tRNA synthetases. The reaction takes place in the presence of glutamine and ATP through an activated phospho-Asp-tRNA(Asn) or phospho-Glu-tRNA(Gln).</text>
</comment>
<dbReference type="InterPro" id="IPR017959">
    <property type="entry name" value="Asn/Gln-tRNA_amidoTrfase_suB/E"/>
</dbReference>
<dbReference type="GO" id="GO:0050566">
    <property type="term" value="F:asparaginyl-tRNA synthase (glutamine-hydrolyzing) activity"/>
    <property type="evidence" value="ECO:0007669"/>
    <property type="project" value="RHEA"/>
</dbReference>
<dbReference type="InterPro" id="IPR006075">
    <property type="entry name" value="Asn/Gln-tRNA_Trfase_suB/E_cat"/>
</dbReference>
<dbReference type="InterPro" id="IPR018027">
    <property type="entry name" value="Asn/Gln_amidotransferase"/>
</dbReference>
<dbReference type="Pfam" id="PF02934">
    <property type="entry name" value="GatB_N"/>
    <property type="match status" value="1"/>
</dbReference>
<dbReference type="HAMAP" id="MF_00121">
    <property type="entry name" value="GatB"/>
    <property type="match status" value="1"/>
</dbReference>
<dbReference type="PATRIC" id="fig|1618546.3.peg.331"/>
<dbReference type="InterPro" id="IPR017958">
    <property type="entry name" value="Gln-tRNA_amidoTrfase_suB_CS"/>
</dbReference>
<evidence type="ECO:0000256" key="6">
    <source>
        <dbReference type="ARBA" id="ARBA00022917"/>
    </source>
</evidence>
<keyword evidence="4 10" id="KW-0547">Nucleotide-binding</keyword>
<evidence type="ECO:0000313" key="12">
    <source>
        <dbReference type="EMBL" id="KKQ45722.1"/>
    </source>
</evidence>
<comment type="subunit">
    <text evidence="2 10">Heterotrimer of A, B and C subunits.</text>
</comment>
<dbReference type="GO" id="GO:0006412">
    <property type="term" value="P:translation"/>
    <property type="evidence" value="ECO:0007669"/>
    <property type="project" value="UniProtKB-UniRule"/>
</dbReference>
<evidence type="ECO:0000256" key="10">
    <source>
        <dbReference type="HAMAP-Rule" id="MF_00121"/>
    </source>
</evidence>
<evidence type="ECO:0000256" key="8">
    <source>
        <dbReference type="ARBA" id="ARBA00047380"/>
    </source>
</evidence>
<dbReference type="InterPro" id="IPR014746">
    <property type="entry name" value="Gln_synth/guanido_kin_cat_dom"/>
</dbReference>
<name>A0A0G0HTY3_9BACT</name>
<evidence type="ECO:0000256" key="9">
    <source>
        <dbReference type="ARBA" id="ARBA00047913"/>
    </source>
</evidence>
<protein>
    <recommendedName>
        <fullName evidence="10">Aspartyl/glutamyl-tRNA(Asn/Gln) amidotransferase subunit B</fullName>
        <shortName evidence="10">Asp/Glu-ADT subunit B</shortName>
        <ecNumber evidence="10">6.3.5.-</ecNumber>
    </recommendedName>
</protein>
<feature type="domain" description="Asn/Gln amidotransferase" evidence="11">
    <location>
        <begin position="329"/>
        <end position="439"/>
    </location>
</feature>
<comment type="catalytic activity">
    <reaction evidence="8 10">
        <text>L-aspartyl-tRNA(Asn) + L-glutamine + ATP + H2O = L-asparaginyl-tRNA(Asn) + L-glutamate + ADP + phosphate + 2 H(+)</text>
        <dbReference type="Rhea" id="RHEA:14513"/>
        <dbReference type="Rhea" id="RHEA-COMP:9674"/>
        <dbReference type="Rhea" id="RHEA-COMP:9677"/>
        <dbReference type="ChEBI" id="CHEBI:15377"/>
        <dbReference type="ChEBI" id="CHEBI:15378"/>
        <dbReference type="ChEBI" id="CHEBI:29985"/>
        <dbReference type="ChEBI" id="CHEBI:30616"/>
        <dbReference type="ChEBI" id="CHEBI:43474"/>
        <dbReference type="ChEBI" id="CHEBI:58359"/>
        <dbReference type="ChEBI" id="CHEBI:78515"/>
        <dbReference type="ChEBI" id="CHEBI:78516"/>
        <dbReference type="ChEBI" id="CHEBI:456216"/>
    </reaction>
</comment>
<dbReference type="NCBIfam" id="TIGR00133">
    <property type="entry name" value="gatB"/>
    <property type="match status" value="1"/>
</dbReference>
<dbReference type="SUPFAM" id="SSF55931">
    <property type="entry name" value="Glutamine synthetase/guanido kinase"/>
    <property type="match status" value="1"/>
</dbReference>
<evidence type="ECO:0000313" key="13">
    <source>
        <dbReference type="Proteomes" id="UP000034603"/>
    </source>
</evidence>
<dbReference type="GO" id="GO:0050567">
    <property type="term" value="F:glutaminyl-tRNA synthase (glutamine-hydrolyzing) activity"/>
    <property type="evidence" value="ECO:0007669"/>
    <property type="project" value="UniProtKB-UniRule"/>
</dbReference>